<dbReference type="EMBL" id="CABIJS010000210">
    <property type="protein sequence ID" value="VUZ46299.1"/>
    <property type="molecule type" value="Genomic_DNA"/>
</dbReference>
<feature type="transmembrane region" description="Helical" evidence="1">
    <location>
        <begin position="43"/>
        <end position="64"/>
    </location>
</feature>
<proteinExistence type="predicted"/>
<dbReference type="AlphaFoldDB" id="A0A564YH72"/>
<protein>
    <submittedName>
        <fullName evidence="2">Uncharacterized protein</fullName>
    </submittedName>
</protein>
<evidence type="ECO:0000256" key="1">
    <source>
        <dbReference type="SAM" id="Phobius"/>
    </source>
</evidence>
<keyword evidence="1" id="KW-0812">Transmembrane</keyword>
<keyword evidence="3" id="KW-1185">Reference proteome</keyword>
<accession>A0A564YH72</accession>
<dbReference type="Proteomes" id="UP000321570">
    <property type="component" value="Unassembled WGS sequence"/>
</dbReference>
<keyword evidence="1" id="KW-1133">Transmembrane helix</keyword>
<evidence type="ECO:0000313" key="2">
    <source>
        <dbReference type="EMBL" id="VUZ46299.1"/>
    </source>
</evidence>
<keyword evidence="1" id="KW-0472">Membrane</keyword>
<evidence type="ECO:0000313" key="3">
    <source>
        <dbReference type="Proteomes" id="UP000321570"/>
    </source>
</evidence>
<gene>
    <name evidence="2" type="ORF">WMSIL1_LOCUS6033</name>
</gene>
<organism evidence="2 3">
    <name type="scientific">Hymenolepis diminuta</name>
    <name type="common">Rat tapeworm</name>
    <dbReference type="NCBI Taxonomy" id="6216"/>
    <lineage>
        <taxon>Eukaryota</taxon>
        <taxon>Metazoa</taxon>
        <taxon>Spiralia</taxon>
        <taxon>Lophotrochozoa</taxon>
        <taxon>Platyhelminthes</taxon>
        <taxon>Cestoda</taxon>
        <taxon>Eucestoda</taxon>
        <taxon>Cyclophyllidea</taxon>
        <taxon>Hymenolepididae</taxon>
        <taxon>Hymenolepis</taxon>
    </lineage>
</organism>
<reference evidence="2 3" key="1">
    <citation type="submission" date="2019-07" db="EMBL/GenBank/DDBJ databases">
        <authorList>
            <person name="Jastrzebski P J."/>
            <person name="Paukszto L."/>
            <person name="Jastrzebski P J."/>
        </authorList>
    </citation>
    <scope>NUCLEOTIDE SEQUENCE [LARGE SCALE GENOMIC DNA]</scope>
    <source>
        <strain evidence="2 3">WMS-il1</strain>
    </source>
</reference>
<name>A0A564YH72_HYMDI</name>
<sequence>MFSRFLTQVSHINLSLFSTQYQRKCVSYRLLHFLFISSLTHHALLSISLSFVSILVMVSVTTFLV</sequence>